<feature type="region of interest" description="Disordered" evidence="1">
    <location>
        <begin position="100"/>
        <end position="125"/>
    </location>
</feature>
<feature type="transmembrane region" description="Helical" evidence="2">
    <location>
        <begin position="22"/>
        <end position="44"/>
    </location>
</feature>
<dbReference type="AlphaFoldDB" id="A0A7X6M9C0"/>
<evidence type="ECO:0000313" key="3">
    <source>
        <dbReference type="EMBL" id="NKY97047.1"/>
    </source>
</evidence>
<dbReference type="Proteomes" id="UP000553209">
    <property type="component" value="Unassembled WGS sequence"/>
</dbReference>
<keyword evidence="2" id="KW-0472">Membrane</keyword>
<evidence type="ECO:0000313" key="4">
    <source>
        <dbReference type="Proteomes" id="UP000553209"/>
    </source>
</evidence>
<gene>
    <name evidence="3" type="ORF">HGB44_05040</name>
</gene>
<feature type="region of interest" description="Disordered" evidence="1">
    <location>
        <begin position="47"/>
        <end position="80"/>
    </location>
</feature>
<protein>
    <submittedName>
        <fullName evidence="3">Uncharacterized protein</fullName>
    </submittedName>
</protein>
<keyword evidence="2" id="KW-1133">Transmembrane helix</keyword>
<keyword evidence="4" id="KW-1185">Reference proteome</keyword>
<name>A0A7X6M9C0_9ACTN</name>
<keyword evidence="2" id="KW-0812">Transmembrane</keyword>
<organism evidence="3 4">
    <name type="scientific">Nocardiopsis alborubida</name>
    <dbReference type="NCBI Taxonomy" id="146802"/>
    <lineage>
        <taxon>Bacteria</taxon>
        <taxon>Bacillati</taxon>
        <taxon>Actinomycetota</taxon>
        <taxon>Actinomycetes</taxon>
        <taxon>Streptosporangiales</taxon>
        <taxon>Nocardiopsidaceae</taxon>
        <taxon>Nocardiopsis</taxon>
    </lineage>
</organism>
<proteinExistence type="predicted"/>
<sequence length="125" mass="12918">MAALGAGLWFGGGPSTRDGWEAASWAAGITTALALIVTAIAWVATSRPSAPIPPPRTGDGSDVANTVNGNVSGSTVVQGRDMHVENTTYGGDHIDFRDGNFHGTVIGKQVNHRPEPGNNGQEPTR</sequence>
<evidence type="ECO:0000256" key="2">
    <source>
        <dbReference type="SAM" id="Phobius"/>
    </source>
</evidence>
<feature type="compositionally biased region" description="Polar residues" evidence="1">
    <location>
        <begin position="63"/>
        <end position="77"/>
    </location>
</feature>
<evidence type="ECO:0000256" key="1">
    <source>
        <dbReference type="SAM" id="MobiDB-lite"/>
    </source>
</evidence>
<comment type="caution">
    <text evidence="3">The sequence shown here is derived from an EMBL/GenBank/DDBJ whole genome shotgun (WGS) entry which is preliminary data.</text>
</comment>
<accession>A0A7X6M9C0</accession>
<dbReference type="EMBL" id="JAAXPG010000003">
    <property type="protein sequence ID" value="NKY97047.1"/>
    <property type="molecule type" value="Genomic_DNA"/>
</dbReference>
<dbReference type="RefSeq" id="WP_168443950.1">
    <property type="nucleotide sequence ID" value="NZ_JAAXPG010000003.1"/>
</dbReference>
<reference evidence="3 4" key="1">
    <citation type="submission" date="2020-04" db="EMBL/GenBank/DDBJ databases">
        <title>MicrobeNet Type strains.</title>
        <authorList>
            <person name="Nicholson A.C."/>
        </authorList>
    </citation>
    <scope>NUCLEOTIDE SEQUENCE [LARGE SCALE GENOMIC DNA]</scope>
    <source>
        <strain evidence="3 4">ATCC 23612</strain>
    </source>
</reference>